<reference evidence="1" key="1">
    <citation type="submission" date="2022-06" db="EMBL/GenBank/DDBJ databases">
        <authorList>
            <person name="Legras J.-L."/>
            <person name="Devillers H."/>
            <person name="Grondin C."/>
        </authorList>
    </citation>
    <scope>NUCLEOTIDE SEQUENCE</scope>
    <source>
        <strain evidence="1">CLIB 1444</strain>
    </source>
</reference>
<gene>
    <name evidence="1" type="ORF">CLIB1444_07S02586</name>
</gene>
<sequence length="279" mass="32436">MFQGSSNSLFSLVDDLDTLNNIKTNDTSTFVSRSNSVNLQDYSHQSQSKNIILLTGLPATGKSTISKQLTEYLNSSTNLKTKIFNCGDKRRQTFKKFNNYEFFDPNNEISKMKRDLIAIESLNLIISELNNDLNIGILDATNTTIERRSNLINLINKTIKLDNLIILDIQCNNEKLINYNIQAKTNNDDYKNCEFKKSIEDFTKRLQNYQKAYQPITDDELNNYDISSYIMIENAGENFHFKNFTHSLLITILNDFFNEYSQTETKRYFAKVNEFYNEL</sequence>
<proteinExistence type="predicted"/>
<comment type="caution">
    <text evidence="1">The sequence shown here is derived from an EMBL/GenBank/DDBJ whole genome shotgun (WGS) entry which is preliminary data.</text>
</comment>
<evidence type="ECO:0000313" key="2">
    <source>
        <dbReference type="Proteomes" id="UP001152531"/>
    </source>
</evidence>
<keyword evidence="2" id="KW-1185">Reference proteome</keyword>
<organism evidence="1 2">
    <name type="scientific">[Candida] jaroonii</name>
    <dbReference type="NCBI Taxonomy" id="467808"/>
    <lineage>
        <taxon>Eukaryota</taxon>
        <taxon>Fungi</taxon>
        <taxon>Dikarya</taxon>
        <taxon>Ascomycota</taxon>
        <taxon>Saccharomycotina</taxon>
        <taxon>Pichiomycetes</taxon>
        <taxon>Debaryomycetaceae</taxon>
        <taxon>Yamadazyma</taxon>
    </lineage>
</organism>
<dbReference type="EMBL" id="CALSDN010000007">
    <property type="protein sequence ID" value="CAH6721794.1"/>
    <property type="molecule type" value="Genomic_DNA"/>
</dbReference>
<protein>
    <submittedName>
        <fullName evidence="1">6-phosphofructo-2-kinase 2</fullName>
    </submittedName>
</protein>
<name>A0ACA9YA63_9ASCO</name>
<accession>A0ACA9YA63</accession>
<dbReference type="Proteomes" id="UP001152531">
    <property type="component" value="Unassembled WGS sequence"/>
</dbReference>
<evidence type="ECO:0000313" key="1">
    <source>
        <dbReference type="EMBL" id="CAH6721794.1"/>
    </source>
</evidence>